<dbReference type="PANTHER" id="PTHR43167">
    <property type="entry name" value="PUTATIVE (AFU_ORTHOLOGUE AFUA_6G01830)-RELATED"/>
    <property type="match status" value="1"/>
</dbReference>
<dbReference type="Gene3D" id="3.40.50.150">
    <property type="entry name" value="Vaccinia Virus protein VP39"/>
    <property type="match status" value="1"/>
</dbReference>
<keyword evidence="1" id="KW-0489">Methyltransferase</keyword>
<sequence>MSQFSRHVVQPLHNLWESWRGTRDWRQLVMQGLIPPDFLQRRAAAARILQHAYDDYVTRVSTRKMAVSWETACLLYSLAGVLQPRAILDLGSGFSSFVLRSYAARAEHPCCVTSVDDNRHWLKQTETYLRQSGLPDDGLLHWDDFAPLAPQARFELVFHDLGNLETRAAVLPVVLPCLTPGGVLVLDDMHKHRFRRKAQRHARQAGWRVLSARVHTLDDLGRFSEIALRKSA</sequence>
<name>A0A7C4LNN7_9PLAN</name>
<dbReference type="EMBL" id="DSVQ01000016">
    <property type="protein sequence ID" value="HGT40258.1"/>
    <property type="molecule type" value="Genomic_DNA"/>
</dbReference>
<accession>A0A7C4LNN7</accession>
<dbReference type="AlphaFoldDB" id="A0A7C4LNN7"/>
<comment type="caution">
    <text evidence="1">The sequence shown here is derived from an EMBL/GenBank/DDBJ whole genome shotgun (WGS) entry which is preliminary data.</text>
</comment>
<dbReference type="InterPro" id="IPR029063">
    <property type="entry name" value="SAM-dependent_MTases_sf"/>
</dbReference>
<dbReference type="GO" id="GO:0008168">
    <property type="term" value="F:methyltransferase activity"/>
    <property type="evidence" value="ECO:0007669"/>
    <property type="project" value="UniProtKB-KW"/>
</dbReference>
<organism evidence="1">
    <name type="scientific">Schlesneria paludicola</name>
    <dbReference type="NCBI Taxonomy" id="360056"/>
    <lineage>
        <taxon>Bacteria</taxon>
        <taxon>Pseudomonadati</taxon>
        <taxon>Planctomycetota</taxon>
        <taxon>Planctomycetia</taxon>
        <taxon>Planctomycetales</taxon>
        <taxon>Planctomycetaceae</taxon>
        <taxon>Schlesneria</taxon>
    </lineage>
</organism>
<proteinExistence type="predicted"/>
<dbReference type="PANTHER" id="PTHR43167:SF1">
    <property type="entry name" value="PUTATIVE (AFU_ORTHOLOGUE AFUA_6G01830)-RELATED"/>
    <property type="match status" value="1"/>
</dbReference>
<protein>
    <submittedName>
        <fullName evidence="1">Class I SAM-dependent methyltransferase</fullName>
    </submittedName>
</protein>
<dbReference type="GO" id="GO:0032259">
    <property type="term" value="P:methylation"/>
    <property type="evidence" value="ECO:0007669"/>
    <property type="project" value="UniProtKB-KW"/>
</dbReference>
<reference evidence="1" key="1">
    <citation type="journal article" date="2020" name="mSystems">
        <title>Genome- and Community-Level Interaction Insights into Carbon Utilization and Element Cycling Functions of Hydrothermarchaeota in Hydrothermal Sediment.</title>
        <authorList>
            <person name="Zhou Z."/>
            <person name="Liu Y."/>
            <person name="Xu W."/>
            <person name="Pan J."/>
            <person name="Luo Z.H."/>
            <person name="Li M."/>
        </authorList>
    </citation>
    <scope>NUCLEOTIDE SEQUENCE [LARGE SCALE GENOMIC DNA]</scope>
    <source>
        <strain evidence="1">SpSt-508</strain>
    </source>
</reference>
<keyword evidence="1" id="KW-0808">Transferase</keyword>
<evidence type="ECO:0000313" key="1">
    <source>
        <dbReference type="EMBL" id="HGT40258.1"/>
    </source>
</evidence>
<dbReference type="SUPFAM" id="SSF53335">
    <property type="entry name" value="S-adenosyl-L-methionine-dependent methyltransferases"/>
    <property type="match status" value="1"/>
</dbReference>
<gene>
    <name evidence="1" type="ORF">ENS64_13500</name>
</gene>
<dbReference type="Pfam" id="PF13578">
    <property type="entry name" value="Methyltransf_24"/>
    <property type="match status" value="1"/>
</dbReference>